<keyword evidence="4 6" id="KW-1133">Transmembrane helix</keyword>
<dbReference type="PANTHER" id="PTHR30086:SF5">
    <property type="entry name" value="HOMOGENTISATE EXPORT PROTEIN"/>
    <property type="match status" value="1"/>
</dbReference>
<evidence type="ECO:0000256" key="6">
    <source>
        <dbReference type="SAM" id="Phobius"/>
    </source>
</evidence>
<dbReference type="Pfam" id="PF01810">
    <property type="entry name" value="LysE"/>
    <property type="match status" value="1"/>
</dbReference>
<dbReference type="EMBL" id="LPVY01000021">
    <property type="protein sequence ID" value="KZB62036.1"/>
    <property type="molecule type" value="Genomic_DNA"/>
</dbReference>
<feature type="transmembrane region" description="Helical" evidence="6">
    <location>
        <begin position="154"/>
        <end position="176"/>
    </location>
</feature>
<comment type="subcellular location">
    <subcellularLocation>
        <location evidence="1">Cell membrane</location>
        <topology evidence="1">Multi-pass membrane protein</topology>
    </subcellularLocation>
</comment>
<reference evidence="7 8" key="1">
    <citation type="submission" date="2015-12" db="EMBL/GenBank/DDBJ databases">
        <title>Genome sequence of Thalassospira lucentensis MCCC 1A02072.</title>
        <authorList>
            <person name="Lu L."/>
            <person name="Lai Q."/>
            <person name="Shao Z."/>
            <person name="Qian P."/>
        </authorList>
    </citation>
    <scope>NUCLEOTIDE SEQUENCE [LARGE SCALE GENOMIC DNA]</scope>
    <source>
        <strain evidence="7 8">MCCC 1A02072</strain>
    </source>
</reference>
<dbReference type="PANTHER" id="PTHR30086">
    <property type="entry name" value="ARGININE EXPORTER PROTEIN ARGO"/>
    <property type="match status" value="1"/>
</dbReference>
<keyword evidence="3 6" id="KW-0812">Transmembrane</keyword>
<dbReference type="GO" id="GO:0042970">
    <property type="term" value="F:homoserine transmembrane transporter activity"/>
    <property type="evidence" value="ECO:0007669"/>
    <property type="project" value="TreeGrafter"/>
</dbReference>
<feature type="transmembrane region" description="Helical" evidence="6">
    <location>
        <begin position="69"/>
        <end position="89"/>
    </location>
</feature>
<dbReference type="Proteomes" id="UP000076335">
    <property type="component" value="Unassembled WGS sequence"/>
</dbReference>
<sequence>MVSLSLIGAFIPTAFFVSITPGMCMTLALTMGMTIGVRRTVWMMMGELVGVGIVVVASALGVATIMLEYPAVFAVFKYVGGAYLAWLGIQMWRSRGRMAFSAEVDASRPATPFALASQGFVTAIANPKGWAFMVALLPPFISLEHAIAPQLSVLVAIILVTELICMTLYATGGRSLRHFLEKSGNVRVLNRIAGTLMIGVGIWLASS</sequence>
<protein>
    <submittedName>
        <fullName evidence="7">Threonine transporter RhtB</fullName>
    </submittedName>
</protein>
<name>A0A154L1S9_9PROT</name>
<evidence type="ECO:0000256" key="1">
    <source>
        <dbReference type="ARBA" id="ARBA00004651"/>
    </source>
</evidence>
<comment type="caution">
    <text evidence="7">The sequence shown here is derived from an EMBL/GenBank/DDBJ whole genome shotgun (WGS) entry which is preliminary data.</text>
</comment>
<dbReference type="AlphaFoldDB" id="A0A154L1S9"/>
<evidence type="ECO:0000256" key="2">
    <source>
        <dbReference type="ARBA" id="ARBA00022475"/>
    </source>
</evidence>
<evidence type="ECO:0000256" key="3">
    <source>
        <dbReference type="ARBA" id="ARBA00022692"/>
    </source>
</evidence>
<accession>A0A154L1S9</accession>
<keyword evidence="2" id="KW-1003">Cell membrane</keyword>
<proteinExistence type="predicted"/>
<organism evidence="7 8">
    <name type="scientific">Thalassospira lucentensis</name>
    <dbReference type="NCBI Taxonomy" id="168935"/>
    <lineage>
        <taxon>Bacteria</taxon>
        <taxon>Pseudomonadati</taxon>
        <taxon>Pseudomonadota</taxon>
        <taxon>Alphaproteobacteria</taxon>
        <taxon>Rhodospirillales</taxon>
        <taxon>Thalassospiraceae</taxon>
        <taxon>Thalassospira</taxon>
    </lineage>
</organism>
<keyword evidence="5 6" id="KW-0472">Membrane</keyword>
<gene>
    <name evidence="7" type="ORF">AUP42_03475</name>
</gene>
<evidence type="ECO:0000256" key="5">
    <source>
        <dbReference type="ARBA" id="ARBA00023136"/>
    </source>
</evidence>
<evidence type="ECO:0000313" key="8">
    <source>
        <dbReference type="Proteomes" id="UP000076335"/>
    </source>
</evidence>
<feature type="transmembrane region" description="Helical" evidence="6">
    <location>
        <begin position="188"/>
        <end position="206"/>
    </location>
</feature>
<evidence type="ECO:0000256" key="4">
    <source>
        <dbReference type="ARBA" id="ARBA00022989"/>
    </source>
</evidence>
<dbReference type="RefSeq" id="WP_062952618.1">
    <property type="nucleotide sequence ID" value="NZ_CP136684.1"/>
</dbReference>
<dbReference type="OrthoDB" id="9804822at2"/>
<evidence type="ECO:0000313" key="7">
    <source>
        <dbReference type="EMBL" id="KZB62036.1"/>
    </source>
</evidence>
<dbReference type="InterPro" id="IPR001123">
    <property type="entry name" value="LeuE-type"/>
</dbReference>
<feature type="transmembrane region" description="Helical" evidence="6">
    <location>
        <begin position="6"/>
        <end position="29"/>
    </location>
</feature>
<feature type="transmembrane region" description="Helical" evidence="6">
    <location>
        <begin position="41"/>
        <end position="63"/>
    </location>
</feature>
<dbReference type="PIRSF" id="PIRSF006324">
    <property type="entry name" value="LeuE"/>
    <property type="match status" value="1"/>
</dbReference>
<dbReference type="GO" id="GO:0005886">
    <property type="term" value="C:plasma membrane"/>
    <property type="evidence" value="ECO:0007669"/>
    <property type="project" value="UniProtKB-SubCell"/>
</dbReference>